<dbReference type="FunFam" id="4.10.280.10:FF:000033">
    <property type="entry name" value="Transcription factor HES-5"/>
    <property type="match status" value="1"/>
</dbReference>
<evidence type="ECO:0000313" key="17">
    <source>
        <dbReference type="Proteomes" id="UP000515159"/>
    </source>
</evidence>
<reference evidence="18" key="1">
    <citation type="submission" date="2025-08" db="UniProtKB">
        <authorList>
            <consortium name="RefSeq"/>
        </authorList>
    </citation>
    <scope>IDENTIFICATION</scope>
</reference>
<dbReference type="SUPFAM" id="SSF47459">
    <property type="entry name" value="HLH, helix-loop-helix DNA-binding domain"/>
    <property type="match status" value="1"/>
</dbReference>
<evidence type="ECO:0000256" key="10">
    <source>
        <dbReference type="ARBA" id="ARBA00023791"/>
    </source>
</evidence>
<dbReference type="OrthoDB" id="6085656at2759"/>
<comment type="subcellular location">
    <subcellularLocation>
        <location evidence="1">Nucleus</location>
    </subcellularLocation>
</comment>
<dbReference type="Pfam" id="PF00010">
    <property type="entry name" value="HLH"/>
    <property type="match status" value="1"/>
</dbReference>
<dbReference type="InterPro" id="IPR011598">
    <property type="entry name" value="bHLH_dom"/>
</dbReference>
<feature type="compositionally biased region" description="Polar residues" evidence="14">
    <location>
        <begin position="155"/>
        <end position="173"/>
    </location>
</feature>
<dbReference type="GO" id="GO:0007399">
    <property type="term" value="P:nervous system development"/>
    <property type="evidence" value="ECO:0007669"/>
    <property type="project" value="UniProtKB-KW"/>
</dbReference>
<dbReference type="PROSITE" id="PS50888">
    <property type="entry name" value="BHLH"/>
    <property type="match status" value="1"/>
</dbReference>
<evidence type="ECO:0000313" key="18">
    <source>
        <dbReference type="RefSeq" id="XP_033778313.1"/>
    </source>
</evidence>
<dbReference type="Proteomes" id="UP000515159">
    <property type="component" value="Chromosome 15"/>
</dbReference>
<evidence type="ECO:0000256" key="13">
    <source>
        <dbReference type="ARBA" id="ARBA00081413"/>
    </source>
</evidence>
<evidence type="ECO:0000256" key="1">
    <source>
        <dbReference type="ARBA" id="ARBA00004123"/>
    </source>
</evidence>
<evidence type="ECO:0000256" key="9">
    <source>
        <dbReference type="ARBA" id="ARBA00023242"/>
    </source>
</evidence>
<accession>A0A6P8PU80</accession>
<evidence type="ECO:0000259" key="16">
    <source>
        <dbReference type="PROSITE" id="PS51054"/>
    </source>
</evidence>
<evidence type="ECO:0000256" key="11">
    <source>
        <dbReference type="ARBA" id="ARBA00060201"/>
    </source>
</evidence>
<dbReference type="PANTHER" id="PTHR10985">
    <property type="entry name" value="BASIC HELIX-LOOP-HELIX TRANSCRIPTION FACTOR, HES-RELATED"/>
    <property type="match status" value="1"/>
</dbReference>
<evidence type="ECO:0000256" key="8">
    <source>
        <dbReference type="ARBA" id="ARBA00023163"/>
    </source>
</evidence>
<dbReference type="Pfam" id="PF07527">
    <property type="entry name" value="Hairy_orange"/>
    <property type="match status" value="1"/>
</dbReference>
<dbReference type="InterPro" id="IPR036638">
    <property type="entry name" value="HLH_DNA-bd_sf"/>
</dbReference>
<dbReference type="InParanoid" id="A0A6P8PU80"/>
<dbReference type="SMART" id="SM00353">
    <property type="entry name" value="HLH"/>
    <property type="match status" value="1"/>
</dbReference>
<evidence type="ECO:0000256" key="4">
    <source>
        <dbReference type="ARBA" id="ARBA00022782"/>
    </source>
</evidence>
<comment type="subunit">
    <text evidence="10">Transcription repression requires formation of a complex with a corepressor protein of the Groucho/TLE family.</text>
</comment>
<evidence type="ECO:0000256" key="12">
    <source>
        <dbReference type="ARBA" id="ARBA00072975"/>
    </source>
</evidence>
<proteinExistence type="predicted"/>
<sequence>MLDGVNNLKKDLEPLSYIATYNDDDDMKKSLRKPAVEKLRRDRINDSIKTLRTLLEKEVQTHQPSSKLEKADVLEMTVSYLREQRGIQHHASAFDPKSPPQDYSKGYDWCLQQTLRFLAVSKQGKVTSTKLLKHLSRSQGPRQILHDFAGHPPHQITTEHPGENSSRSFWRPW</sequence>
<keyword evidence="3" id="KW-0678">Repressor</keyword>
<evidence type="ECO:0000256" key="6">
    <source>
        <dbReference type="ARBA" id="ARBA00023015"/>
    </source>
</evidence>
<dbReference type="GO" id="GO:0097150">
    <property type="term" value="P:neuronal stem cell population maintenance"/>
    <property type="evidence" value="ECO:0007669"/>
    <property type="project" value="UniProtKB-ARBA"/>
</dbReference>
<dbReference type="GO" id="GO:0003677">
    <property type="term" value="F:DNA binding"/>
    <property type="evidence" value="ECO:0007669"/>
    <property type="project" value="UniProtKB-KW"/>
</dbReference>
<evidence type="ECO:0000256" key="7">
    <source>
        <dbReference type="ARBA" id="ARBA00023125"/>
    </source>
</evidence>
<name>A0A6P8PU80_GEOSA</name>
<dbReference type="SMART" id="SM00511">
    <property type="entry name" value="ORANGE"/>
    <property type="match status" value="1"/>
</dbReference>
<dbReference type="GO" id="GO:0030154">
    <property type="term" value="P:cell differentiation"/>
    <property type="evidence" value="ECO:0007669"/>
    <property type="project" value="UniProtKB-KW"/>
</dbReference>
<keyword evidence="7" id="KW-0238">DNA-binding</keyword>
<evidence type="ECO:0000259" key="15">
    <source>
        <dbReference type="PROSITE" id="PS50888"/>
    </source>
</evidence>
<keyword evidence="8" id="KW-0804">Transcription</keyword>
<dbReference type="CDD" id="cd11461">
    <property type="entry name" value="bHLH-O_HES5"/>
    <property type="match status" value="1"/>
</dbReference>
<feature type="domain" description="Orange" evidence="16">
    <location>
        <begin position="103"/>
        <end position="135"/>
    </location>
</feature>
<gene>
    <name evidence="18" type="primary">LOC117349226</name>
</gene>
<feature type="region of interest" description="Disordered" evidence="14">
    <location>
        <begin position="152"/>
        <end position="173"/>
    </location>
</feature>
<evidence type="ECO:0000256" key="3">
    <source>
        <dbReference type="ARBA" id="ARBA00022491"/>
    </source>
</evidence>
<dbReference type="GeneID" id="117349226"/>
<evidence type="ECO:0000256" key="2">
    <source>
        <dbReference type="ARBA" id="ARBA00022473"/>
    </source>
</evidence>
<keyword evidence="5" id="KW-0524">Neurogenesis</keyword>
<dbReference type="KEGG" id="gsh:117349226"/>
<dbReference type="InterPro" id="IPR050370">
    <property type="entry name" value="HES_HEY"/>
</dbReference>
<dbReference type="GO" id="GO:0048513">
    <property type="term" value="P:animal organ development"/>
    <property type="evidence" value="ECO:0007669"/>
    <property type="project" value="UniProtKB-ARBA"/>
</dbReference>
<dbReference type="RefSeq" id="XP_033778313.1">
    <property type="nucleotide sequence ID" value="XM_033922422.1"/>
</dbReference>
<dbReference type="GO" id="GO:0005634">
    <property type="term" value="C:nucleus"/>
    <property type="evidence" value="ECO:0007669"/>
    <property type="project" value="UniProtKB-SubCell"/>
</dbReference>
<keyword evidence="2" id="KW-0217">Developmental protein</keyword>
<feature type="domain" description="BHLH" evidence="15">
    <location>
        <begin position="28"/>
        <end position="84"/>
    </location>
</feature>
<keyword evidence="9" id="KW-0539">Nucleus</keyword>
<comment type="function">
    <text evidence="11">Transcriptional repressor of genes that require a bHLH protein for their transcription. Plays an important role as neurogenesis negative regulator.</text>
</comment>
<dbReference type="InterPro" id="IPR003650">
    <property type="entry name" value="Orange_dom"/>
</dbReference>
<protein>
    <recommendedName>
        <fullName evidence="12">Transcription factor HES-5</fullName>
    </recommendedName>
    <alternativeName>
        <fullName evidence="13">Hairy and enhancer of split 5</fullName>
    </alternativeName>
</protein>
<dbReference type="GO" id="GO:0000122">
    <property type="term" value="P:negative regulation of transcription by RNA polymerase II"/>
    <property type="evidence" value="ECO:0007669"/>
    <property type="project" value="UniProtKB-ARBA"/>
</dbReference>
<keyword evidence="6" id="KW-0805">Transcription regulation</keyword>
<organism evidence="17 18">
    <name type="scientific">Geotrypetes seraphini</name>
    <name type="common">Gaboon caecilian</name>
    <name type="synonym">Caecilia seraphini</name>
    <dbReference type="NCBI Taxonomy" id="260995"/>
    <lineage>
        <taxon>Eukaryota</taxon>
        <taxon>Metazoa</taxon>
        <taxon>Chordata</taxon>
        <taxon>Craniata</taxon>
        <taxon>Vertebrata</taxon>
        <taxon>Euteleostomi</taxon>
        <taxon>Amphibia</taxon>
        <taxon>Gymnophiona</taxon>
        <taxon>Geotrypetes</taxon>
    </lineage>
</organism>
<keyword evidence="4" id="KW-0221">Differentiation</keyword>
<dbReference type="PROSITE" id="PS51054">
    <property type="entry name" value="ORANGE"/>
    <property type="match status" value="1"/>
</dbReference>
<evidence type="ECO:0000256" key="14">
    <source>
        <dbReference type="SAM" id="MobiDB-lite"/>
    </source>
</evidence>
<keyword evidence="17" id="KW-1185">Reference proteome</keyword>
<dbReference type="GO" id="GO:0046983">
    <property type="term" value="F:protein dimerization activity"/>
    <property type="evidence" value="ECO:0007669"/>
    <property type="project" value="InterPro"/>
</dbReference>
<dbReference type="GO" id="GO:0045596">
    <property type="term" value="P:negative regulation of cell differentiation"/>
    <property type="evidence" value="ECO:0007669"/>
    <property type="project" value="UniProtKB-ARBA"/>
</dbReference>
<evidence type="ECO:0000256" key="5">
    <source>
        <dbReference type="ARBA" id="ARBA00022902"/>
    </source>
</evidence>
<dbReference type="AlphaFoldDB" id="A0A6P8PU80"/>
<dbReference type="Gene3D" id="4.10.280.10">
    <property type="entry name" value="Helix-loop-helix DNA-binding domain"/>
    <property type="match status" value="1"/>
</dbReference>